<gene>
    <name evidence="1" type="ORF">T12_8058</name>
</gene>
<evidence type="ECO:0000313" key="2">
    <source>
        <dbReference type="Proteomes" id="UP000054783"/>
    </source>
</evidence>
<protein>
    <submittedName>
        <fullName evidence="1">Uncharacterized protein</fullName>
    </submittedName>
</protein>
<comment type="caution">
    <text evidence="1">The sequence shown here is derived from an EMBL/GenBank/DDBJ whole genome shotgun (WGS) entry which is preliminary data.</text>
</comment>
<accession>A0A0V1A556</accession>
<evidence type="ECO:0000313" key="1">
    <source>
        <dbReference type="EMBL" id="KRY19975.1"/>
    </source>
</evidence>
<proteinExistence type="predicted"/>
<name>A0A0V1A556_9BILA</name>
<sequence>MSLSIDIDRFQLSAIYLLVGTLFRRKSRPLLYH</sequence>
<organism evidence="1 2">
    <name type="scientific">Trichinella patagoniensis</name>
    <dbReference type="NCBI Taxonomy" id="990121"/>
    <lineage>
        <taxon>Eukaryota</taxon>
        <taxon>Metazoa</taxon>
        <taxon>Ecdysozoa</taxon>
        <taxon>Nematoda</taxon>
        <taxon>Enoplea</taxon>
        <taxon>Dorylaimia</taxon>
        <taxon>Trichinellida</taxon>
        <taxon>Trichinellidae</taxon>
        <taxon>Trichinella</taxon>
    </lineage>
</organism>
<reference evidence="1 2" key="1">
    <citation type="submission" date="2015-01" db="EMBL/GenBank/DDBJ databases">
        <title>Evolution of Trichinella species and genotypes.</title>
        <authorList>
            <person name="Korhonen P.K."/>
            <person name="Edoardo P."/>
            <person name="Giuseppe L.R."/>
            <person name="Gasser R.B."/>
        </authorList>
    </citation>
    <scope>NUCLEOTIDE SEQUENCE [LARGE SCALE GENOMIC DNA]</scope>
    <source>
        <strain evidence="1">ISS2496</strain>
    </source>
</reference>
<keyword evidence="2" id="KW-1185">Reference proteome</keyword>
<dbReference type="EMBL" id="JYDQ01000029">
    <property type="protein sequence ID" value="KRY19975.1"/>
    <property type="molecule type" value="Genomic_DNA"/>
</dbReference>
<dbReference type="Proteomes" id="UP000054783">
    <property type="component" value="Unassembled WGS sequence"/>
</dbReference>
<dbReference type="AlphaFoldDB" id="A0A0V1A556"/>